<reference evidence="3" key="2">
    <citation type="journal article" date="2017" name="Nat. Plants">
        <title>The Aegilops tauschii genome reveals multiple impacts of transposons.</title>
        <authorList>
            <person name="Zhao G."/>
            <person name="Zou C."/>
            <person name="Li K."/>
            <person name="Wang K."/>
            <person name="Li T."/>
            <person name="Gao L."/>
            <person name="Zhang X."/>
            <person name="Wang H."/>
            <person name="Yang Z."/>
            <person name="Liu X."/>
            <person name="Jiang W."/>
            <person name="Mao L."/>
            <person name="Kong X."/>
            <person name="Jiao Y."/>
            <person name="Jia J."/>
        </authorList>
    </citation>
    <scope>NUCLEOTIDE SEQUENCE [LARGE SCALE GENOMIC DNA]</scope>
    <source>
        <strain evidence="3">cv. AL8/78</strain>
    </source>
</reference>
<dbReference type="AlphaFoldDB" id="A0A453NWM5"/>
<dbReference type="EnsemblPlants" id="AET6Gv20510100.3">
    <property type="protein sequence ID" value="AET6Gv20510100.3"/>
    <property type="gene ID" value="AET6Gv20510100"/>
</dbReference>
<feature type="compositionally biased region" description="Pro residues" evidence="1">
    <location>
        <begin position="1"/>
        <end position="15"/>
    </location>
</feature>
<reference evidence="2" key="4">
    <citation type="submission" date="2019-03" db="UniProtKB">
        <authorList>
            <consortium name="EnsemblPlants"/>
        </authorList>
    </citation>
    <scope>IDENTIFICATION</scope>
</reference>
<accession>A0A453NWM5</accession>
<keyword evidence="3" id="KW-1185">Reference proteome</keyword>
<evidence type="ECO:0000313" key="2">
    <source>
        <dbReference type="EnsemblPlants" id="AET6Gv20510100.3"/>
    </source>
</evidence>
<sequence length="142" mass="15765">HPRRPPSPAPHPHPPPLRHRAGATSTIVDPANHLRSRGGSPPPPAVRRLEPPSFCRHPQAPVISWRCSARCRSNLNLLLLHPRKTAPPAILAHELVVLHMLQTTSSLVSTPCNTCSLVLANCYNLQYLAFAVPMHLLRYQFK</sequence>
<protein>
    <submittedName>
        <fullName evidence="2">Uncharacterized protein</fullName>
    </submittedName>
</protein>
<dbReference type="Gramene" id="AET6Gv20510100.3">
    <property type="protein sequence ID" value="AET6Gv20510100.3"/>
    <property type="gene ID" value="AET6Gv20510100"/>
</dbReference>
<name>A0A453NWM5_AEGTS</name>
<feature type="region of interest" description="Disordered" evidence="1">
    <location>
        <begin position="1"/>
        <end position="50"/>
    </location>
</feature>
<reference evidence="2" key="5">
    <citation type="journal article" date="2021" name="G3 (Bethesda)">
        <title>Aegilops tauschii genome assembly Aet v5.0 features greater sequence contiguity and improved annotation.</title>
        <authorList>
            <person name="Wang L."/>
            <person name="Zhu T."/>
            <person name="Rodriguez J.C."/>
            <person name="Deal K.R."/>
            <person name="Dubcovsky J."/>
            <person name="McGuire P.E."/>
            <person name="Lux T."/>
            <person name="Spannagl M."/>
            <person name="Mayer K.F.X."/>
            <person name="Baldrich P."/>
            <person name="Meyers B.C."/>
            <person name="Huo N."/>
            <person name="Gu Y.Q."/>
            <person name="Zhou H."/>
            <person name="Devos K.M."/>
            <person name="Bennetzen J.L."/>
            <person name="Unver T."/>
            <person name="Budak H."/>
            <person name="Gulick P.J."/>
            <person name="Galiba G."/>
            <person name="Kalapos B."/>
            <person name="Nelson D.R."/>
            <person name="Li P."/>
            <person name="You F.M."/>
            <person name="Luo M.C."/>
            <person name="Dvorak J."/>
        </authorList>
    </citation>
    <scope>NUCLEOTIDE SEQUENCE [LARGE SCALE GENOMIC DNA]</scope>
    <source>
        <strain evidence="2">cv. AL8/78</strain>
    </source>
</reference>
<evidence type="ECO:0000256" key="1">
    <source>
        <dbReference type="SAM" id="MobiDB-lite"/>
    </source>
</evidence>
<evidence type="ECO:0000313" key="3">
    <source>
        <dbReference type="Proteomes" id="UP000015105"/>
    </source>
</evidence>
<reference evidence="2" key="3">
    <citation type="journal article" date="2017" name="Nature">
        <title>Genome sequence of the progenitor of the wheat D genome Aegilops tauschii.</title>
        <authorList>
            <person name="Luo M.C."/>
            <person name="Gu Y.Q."/>
            <person name="Puiu D."/>
            <person name="Wang H."/>
            <person name="Twardziok S.O."/>
            <person name="Deal K.R."/>
            <person name="Huo N."/>
            <person name="Zhu T."/>
            <person name="Wang L."/>
            <person name="Wang Y."/>
            <person name="McGuire P.E."/>
            <person name="Liu S."/>
            <person name="Long H."/>
            <person name="Ramasamy R.K."/>
            <person name="Rodriguez J.C."/>
            <person name="Van S.L."/>
            <person name="Yuan L."/>
            <person name="Wang Z."/>
            <person name="Xia Z."/>
            <person name="Xiao L."/>
            <person name="Anderson O.D."/>
            <person name="Ouyang S."/>
            <person name="Liang Y."/>
            <person name="Zimin A.V."/>
            <person name="Pertea G."/>
            <person name="Qi P."/>
            <person name="Bennetzen J.L."/>
            <person name="Dai X."/>
            <person name="Dawson M.W."/>
            <person name="Muller H.G."/>
            <person name="Kugler K."/>
            <person name="Rivarola-Duarte L."/>
            <person name="Spannagl M."/>
            <person name="Mayer K.F.X."/>
            <person name="Lu F.H."/>
            <person name="Bevan M.W."/>
            <person name="Leroy P."/>
            <person name="Li P."/>
            <person name="You F.M."/>
            <person name="Sun Q."/>
            <person name="Liu Z."/>
            <person name="Lyons E."/>
            <person name="Wicker T."/>
            <person name="Salzberg S.L."/>
            <person name="Devos K.M."/>
            <person name="Dvorak J."/>
        </authorList>
    </citation>
    <scope>NUCLEOTIDE SEQUENCE [LARGE SCALE GENOMIC DNA]</scope>
    <source>
        <strain evidence="2">cv. AL8/78</strain>
    </source>
</reference>
<organism evidence="2 3">
    <name type="scientific">Aegilops tauschii subsp. strangulata</name>
    <name type="common">Goatgrass</name>
    <dbReference type="NCBI Taxonomy" id="200361"/>
    <lineage>
        <taxon>Eukaryota</taxon>
        <taxon>Viridiplantae</taxon>
        <taxon>Streptophyta</taxon>
        <taxon>Embryophyta</taxon>
        <taxon>Tracheophyta</taxon>
        <taxon>Spermatophyta</taxon>
        <taxon>Magnoliopsida</taxon>
        <taxon>Liliopsida</taxon>
        <taxon>Poales</taxon>
        <taxon>Poaceae</taxon>
        <taxon>BOP clade</taxon>
        <taxon>Pooideae</taxon>
        <taxon>Triticodae</taxon>
        <taxon>Triticeae</taxon>
        <taxon>Triticinae</taxon>
        <taxon>Aegilops</taxon>
    </lineage>
</organism>
<reference evidence="3" key="1">
    <citation type="journal article" date="2014" name="Science">
        <title>Ancient hybridizations among the ancestral genomes of bread wheat.</title>
        <authorList>
            <consortium name="International Wheat Genome Sequencing Consortium,"/>
            <person name="Marcussen T."/>
            <person name="Sandve S.R."/>
            <person name="Heier L."/>
            <person name="Spannagl M."/>
            <person name="Pfeifer M."/>
            <person name="Jakobsen K.S."/>
            <person name="Wulff B.B."/>
            <person name="Steuernagel B."/>
            <person name="Mayer K.F."/>
            <person name="Olsen O.A."/>
        </authorList>
    </citation>
    <scope>NUCLEOTIDE SEQUENCE [LARGE SCALE GENOMIC DNA]</scope>
    <source>
        <strain evidence="3">cv. AL8/78</strain>
    </source>
</reference>
<proteinExistence type="predicted"/>
<dbReference type="Proteomes" id="UP000015105">
    <property type="component" value="Chromosome 6D"/>
</dbReference>